<gene>
    <name evidence="1" type="ORF">MNBD_CPR01-17</name>
</gene>
<dbReference type="AlphaFoldDB" id="A0A3B0ULJ7"/>
<accession>A0A3B0ULJ7</accession>
<reference evidence="1" key="1">
    <citation type="submission" date="2018-06" db="EMBL/GenBank/DDBJ databases">
        <authorList>
            <person name="Zhirakovskaya E."/>
        </authorList>
    </citation>
    <scope>NUCLEOTIDE SEQUENCE</scope>
</reference>
<dbReference type="EMBL" id="UOEV01000008">
    <property type="protein sequence ID" value="VAW31935.1"/>
    <property type="molecule type" value="Genomic_DNA"/>
</dbReference>
<organism evidence="1">
    <name type="scientific">hydrothermal vent metagenome</name>
    <dbReference type="NCBI Taxonomy" id="652676"/>
    <lineage>
        <taxon>unclassified sequences</taxon>
        <taxon>metagenomes</taxon>
        <taxon>ecological metagenomes</taxon>
    </lineage>
</organism>
<name>A0A3B0ULJ7_9ZZZZ</name>
<sequence>MFTNHTVLVEPFAERHYIKGFKKKYKNAWKITWRAVQKEFQNFDVLFERNIAETIINSNLIKVCKTEFRIAGTKHSRHGSGNRCIVALHNGDIPKVVILLVYHKNNLVGSGNETAKWKNLIKKNYPAYKSIL</sequence>
<protein>
    <submittedName>
        <fullName evidence="1">Uncharacterized protein</fullName>
    </submittedName>
</protein>
<evidence type="ECO:0000313" key="1">
    <source>
        <dbReference type="EMBL" id="VAW31935.1"/>
    </source>
</evidence>
<proteinExistence type="predicted"/>